<accession>A0A7S2ZYQ6</accession>
<protein>
    <submittedName>
        <fullName evidence="2">Uncharacterized protein</fullName>
    </submittedName>
</protein>
<dbReference type="AlphaFoldDB" id="A0A7S2ZYQ6"/>
<keyword evidence="1" id="KW-0472">Membrane</keyword>
<keyword evidence="1" id="KW-0812">Transmembrane</keyword>
<evidence type="ECO:0000256" key="1">
    <source>
        <dbReference type="SAM" id="Phobius"/>
    </source>
</evidence>
<reference evidence="2" key="1">
    <citation type="submission" date="2021-01" db="EMBL/GenBank/DDBJ databases">
        <authorList>
            <person name="Corre E."/>
            <person name="Pelletier E."/>
            <person name="Niang G."/>
            <person name="Scheremetjew M."/>
            <person name="Finn R."/>
            <person name="Kale V."/>
            <person name="Holt S."/>
            <person name="Cochrane G."/>
            <person name="Meng A."/>
            <person name="Brown T."/>
            <person name="Cohen L."/>
        </authorList>
    </citation>
    <scope>NUCLEOTIDE SEQUENCE</scope>
    <source>
        <strain evidence="2">CCMP 769</strain>
    </source>
</reference>
<proteinExistence type="predicted"/>
<name>A0A7S2ZYQ6_9RHOD</name>
<organism evidence="2">
    <name type="scientific">Rhodosorus marinus</name>
    <dbReference type="NCBI Taxonomy" id="101924"/>
    <lineage>
        <taxon>Eukaryota</taxon>
        <taxon>Rhodophyta</taxon>
        <taxon>Stylonematophyceae</taxon>
        <taxon>Stylonematales</taxon>
        <taxon>Stylonemataceae</taxon>
        <taxon>Rhodosorus</taxon>
    </lineage>
</organism>
<evidence type="ECO:0000313" key="2">
    <source>
        <dbReference type="EMBL" id="CAE0055934.1"/>
    </source>
</evidence>
<keyword evidence="1" id="KW-1133">Transmembrane helix</keyword>
<gene>
    <name evidence="2" type="ORF">RMAR00112_LOCUS23970</name>
</gene>
<dbReference type="EMBL" id="HBHW01030968">
    <property type="protein sequence ID" value="CAE0055934.1"/>
    <property type="molecule type" value="Transcribed_RNA"/>
</dbReference>
<feature type="transmembrane region" description="Helical" evidence="1">
    <location>
        <begin position="84"/>
        <end position="108"/>
    </location>
</feature>
<sequence>MSDISKSIRFLSHGHVVKDLCLDGQPRPHSFRFLRRTGRAALSSLSLTTTYVAETDTWWGFDSSSVTIVFVGGRPFDSLGGTSWGLLLFGLGVGGLFLGLVFSVENFLSTSSRDGRRIPKPDRAP</sequence>